<dbReference type="EMBL" id="QKLU01000004">
    <property type="protein sequence ID" value="PYF74364.1"/>
    <property type="molecule type" value="Genomic_DNA"/>
</dbReference>
<dbReference type="InterPro" id="IPR050491">
    <property type="entry name" value="AmpC-like"/>
</dbReference>
<dbReference type="InterPro" id="IPR001466">
    <property type="entry name" value="Beta-lactam-related"/>
</dbReference>
<dbReference type="PANTHER" id="PTHR46825:SF9">
    <property type="entry name" value="BETA-LACTAMASE-RELATED DOMAIN-CONTAINING PROTEIN"/>
    <property type="match status" value="1"/>
</dbReference>
<dbReference type="InterPro" id="IPR012338">
    <property type="entry name" value="Beta-lactam/transpept-like"/>
</dbReference>
<feature type="signal peptide" evidence="1">
    <location>
        <begin position="1"/>
        <end position="24"/>
    </location>
</feature>
<dbReference type="Pfam" id="PF00144">
    <property type="entry name" value="Beta-lactamase"/>
    <property type="match status" value="1"/>
</dbReference>
<evidence type="ECO:0000313" key="4">
    <source>
        <dbReference type="Proteomes" id="UP000248198"/>
    </source>
</evidence>
<protein>
    <submittedName>
        <fullName evidence="3">CubicO group peptidase (Beta-lactamase class C family)</fullName>
    </submittedName>
</protein>
<dbReference type="RefSeq" id="WP_110831606.1">
    <property type="nucleotide sequence ID" value="NZ_QKLU01000004.1"/>
</dbReference>
<evidence type="ECO:0000259" key="2">
    <source>
        <dbReference type="Pfam" id="PF00144"/>
    </source>
</evidence>
<keyword evidence="4" id="KW-1185">Reference proteome</keyword>
<dbReference type="SUPFAM" id="SSF56601">
    <property type="entry name" value="beta-lactamase/transpeptidase-like"/>
    <property type="match status" value="1"/>
</dbReference>
<dbReference type="Gene3D" id="3.40.710.10">
    <property type="entry name" value="DD-peptidase/beta-lactamase superfamily"/>
    <property type="match status" value="1"/>
</dbReference>
<accession>A0A318UD88</accession>
<comment type="caution">
    <text evidence="3">The sequence shown here is derived from an EMBL/GenBank/DDBJ whole genome shotgun (WGS) entry which is preliminary data.</text>
</comment>
<evidence type="ECO:0000313" key="3">
    <source>
        <dbReference type="EMBL" id="PYF74364.1"/>
    </source>
</evidence>
<feature type="domain" description="Beta-lactamase-related" evidence="2">
    <location>
        <begin position="34"/>
        <end position="331"/>
    </location>
</feature>
<dbReference type="OrthoDB" id="9793489at2"/>
<proteinExistence type="predicted"/>
<dbReference type="PANTHER" id="PTHR46825">
    <property type="entry name" value="D-ALANYL-D-ALANINE-CARBOXYPEPTIDASE/ENDOPEPTIDASE AMPH"/>
    <property type="match status" value="1"/>
</dbReference>
<evidence type="ECO:0000256" key="1">
    <source>
        <dbReference type="SAM" id="SignalP"/>
    </source>
</evidence>
<sequence length="441" mass="48813">MILYKKIFTAIGFALSLSFSYAQTVDKPKLDAYFKALEDHNKFMGSVAISQDGKLLYTKAIGYADVESNTKANENTKYRIGSISKTFTTVLVFKAVETGKLKLEQTINTYFPAVKNSDKITVAQLLGHRSGIHNFTDNQDYLQWNTVKKSEKELVELIAKGGSDFEPESKAAYSNSNFVLLTFILQKVYKKDYAAILKEQIIEPLGLKSTFFGGKINLKNNESNSYSFSGSWKKETETDMSIPLGAGGVVSTPSDLTRFAEALFEGRLVSAKSLEQMETIKNGYGMGLFKIPFYDKTGFGHTGGIDGFSSVYVDYPSDKIAVALTSNGSAYENNKILITLLSSVYQKPFEIPNFTTIEVSSEDLDQYLGVYGSKQIPLKITLTKKDKTLMAQATGQPVISLEASEKDKFKNEQVGVVLEFNPAKKEFTLKQGGASLVFNKE</sequence>
<gene>
    <name evidence="3" type="ORF">B0O44_104535</name>
</gene>
<feature type="chain" id="PRO_5016415416" evidence="1">
    <location>
        <begin position="25"/>
        <end position="441"/>
    </location>
</feature>
<name>A0A318UD88_9SPHI</name>
<dbReference type="Proteomes" id="UP000248198">
    <property type="component" value="Unassembled WGS sequence"/>
</dbReference>
<dbReference type="AlphaFoldDB" id="A0A318UD88"/>
<organism evidence="3 4">
    <name type="scientific">Pedobacter nutrimenti</name>
    <dbReference type="NCBI Taxonomy" id="1241337"/>
    <lineage>
        <taxon>Bacteria</taxon>
        <taxon>Pseudomonadati</taxon>
        <taxon>Bacteroidota</taxon>
        <taxon>Sphingobacteriia</taxon>
        <taxon>Sphingobacteriales</taxon>
        <taxon>Sphingobacteriaceae</taxon>
        <taxon>Pedobacter</taxon>
    </lineage>
</organism>
<reference evidence="3 4" key="1">
    <citation type="submission" date="2018-06" db="EMBL/GenBank/DDBJ databases">
        <title>Genomic Encyclopedia of Archaeal and Bacterial Type Strains, Phase II (KMG-II): from individual species to whole genera.</title>
        <authorList>
            <person name="Goeker M."/>
        </authorList>
    </citation>
    <scope>NUCLEOTIDE SEQUENCE [LARGE SCALE GENOMIC DNA]</scope>
    <source>
        <strain evidence="3 4">DSM 27372</strain>
    </source>
</reference>
<keyword evidence="1" id="KW-0732">Signal</keyword>